<proteinExistence type="predicted"/>
<feature type="transmembrane region" description="Helical" evidence="8">
    <location>
        <begin position="161"/>
        <end position="180"/>
    </location>
</feature>
<feature type="transmembrane region" description="Helical" evidence="8">
    <location>
        <begin position="214"/>
        <end position="232"/>
    </location>
</feature>
<keyword evidence="5 8" id="KW-1133">Transmembrane helix</keyword>
<dbReference type="EMBL" id="JAPDMQ010000281">
    <property type="protein sequence ID" value="KAK0528205.1"/>
    <property type="molecule type" value="Genomic_DNA"/>
</dbReference>
<evidence type="ECO:0000256" key="6">
    <source>
        <dbReference type="ARBA" id="ARBA00023136"/>
    </source>
</evidence>
<dbReference type="InterPro" id="IPR050524">
    <property type="entry name" value="APC_YAT"/>
</dbReference>
<dbReference type="PANTHER" id="PTHR43341">
    <property type="entry name" value="AMINO ACID PERMEASE"/>
    <property type="match status" value="1"/>
</dbReference>
<comment type="subcellular location">
    <subcellularLocation>
        <location evidence="1">Membrane</location>
        <topology evidence="1">Multi-pass membrane protein</topology>
    </subcellularLocation>
</comment>
<dbReference type="GO" id="GO:0015171">
    <property type="term" value="F:amino acid transmembrane transporter activity"/>
    <property type="evidence" value="ECO:0007669"/>
    <property type="project" value="TreeGrafter"/>
</dbReference>
<dbReference type="PANTHER" id="PTHR43341:SF1">
    <property type="entry name" value="GENERAL AMINO-ACID PERMEASE GAP1"/>
    <property type="match status" value="1"/>
</dbReference>
<dbReference type="GO" id="GO:0016020">
    <property type="term" value="C:membrane"/>
    <property type="evidence" value="ECO:0007669"/>
    <property type="project" value="UniProtKB-SubCell"/>
</dbReference>
<evidence type="ECO:0000256" key="3">
    <source>
        <dbReference type="ARBA" id="ARBA00022692"/>
    </source>
</evidence>
<dbReference type="AlphaFoldDB" id="A0AAN6GBU6"/>
<dbReference type="FunFam" id="1.20.1740.10:FF:000001">
    <property type="entry name" value="Amino acid permease"/>
    <property type="match status" value="1"/>
</dbReference>
<dbReference type="InterPro" id="IPR004841">
    <property type="entry name" value="AA-permease/SLC12A_dom"/>
</dbReference>
<dbReference type="Proteomes" id="UP001176521">
    <property type="component" value="Unassembled WGS sequence"/>
</dbReference>
<accession>A0AAN6GBU6</accession>
<comment type="caution">
    <text evidence="10">The sequence shown here is derived from an EMBL/GenBank/DDBJ whole genome shotgun (WGS) entry which is preliminary data.</text>
</comment>
<protein>
    <submittedName>
        <fullName evidence="10">Histidine permease</fullName>
    </submittedName>
</protein>
<feature type="region of interest" description="Disordered" evidence="7">
    <location>
        <begin position="27"/>
        <end position="116"/>
    </location>
</feature>
<evidence type="ECO:0000259" key="9">
    <source>
        <dbReference type="Pfam" id="PF00324"/>
    </source>
</evidence>
<feature type="transmembrane region" description="Helical" evidence="8">
    <location>
        <begin position="356"/>
        <end position="375"/>
    </location>
</feature>
<keyword evidence="3 8" id="KW-0812">Transmembrane</keyword>
<evidence type="ECO:0000256" key="4">
    <source>
        <dbReference type="ARBA" id="ARBA00022970"/>
    </source>
</evidence>
<feature type="transmembrane region" description="Helical" evidence="8">
    <location>
        <begin position="529"/>
        <end position="549"/>
    </location>
</feature>
<feature type="transmembrane region" description="Helical" evidence="8">
    <location>
        <begin position="457"/>
        <end position="476"/>
    </location>
</feature>
<evidence type="ECO:0000256" key="5">
    <source>
        <dbReference type="ARBA" id="ARBA00022989"/>
    </source>
</evidence>
<dbReference type="Pfam" id="PF00324">
    <property type="entry name" value="AA_permease"/>
    <property type="match status" value="1"/>
</dbReference>
<feature type="transmembrane region" description="Helical" evidence="8">
    <location>
        <begin position="482"/>
        <end position="508"/>
    </location>
</feature>
<evidence type="ECO:0000256" key="8">
    <source>
        <dbReference type="SAM" id="Phobius"/>
    </source>
</evidence>
<name>A0AAN6GBU6_9BASI</name>
<feature type="transmembrane region" description="Helical" evidence="8">
    <location>
        <begin position="411"/>
        <end position="436"/>
    </location>
</feature>
<keyword evidence="11" id="KW-1185">Reference proteome</keyword>
<feature type="transmembrane region" description="Helical" evidence="8">
    <location>
        <begin position="273"/>
        <end position="293"/>
    </location>
</feature>
<feature type="transmembrane region" description="Helical" evidence="8">
    <location>
        <begin position="135"/>
        <end position="155"/>
    </location>
</feature>
<dbReference type="Gene3D" id="1.20.1740.10">
    <property type="entry name" value="Amino acid/polyamine transporter I"/>
    <property type="match status" value="1"/>
</dbReference>
<sequence length="637" mass="67505">MSASAPTSSSNAFSPFPTPSSAAIKAEEAFPLHAGTAEESSATLNLSRKPVSPATEEEVGELVPLQTLQDASPAAAAGDSPGDGSSAAAAAAAAAAGGGEEGGGGPSPTSALTDSMTLPGDDGLLRKLQSRHMQMIAIGGNIGTGLFMGSGNALYSGGPAAVLLGYIYIACMLYFVTVALAEMATAFPVSGSFVTFASRFIEPAWGFALGWSYFSQWLIALPIQLTVVTMLIAKWDNGRVSPGVWIALFLVAIAAMNLLGIEKYGHAEMVLSMTKIIAIILFIIIAFAIDMGAGPDNHFRGGKTWSDPGAFKNGFKGVCEVLIAGAFSFAGTEIIGLTAAESENPRKEVPKATKQVFWTITFCNVVSVFFIGLIVPSTDVRLGGGSSSSGVSSSPFVLALETGKLKGLPHLFNAVILLSVFSVGISSVYAASRTLVALAEFGQAPRVCGRIDARGRPLVAIAISLASGCLGFLQYASDAEDIFRWLLALSGLATIFTWLTIGVGHLRFRRAWERQGHKLEELPFRARTGTAGSMLAIGMNVLILVFHFYTAAWPIGQDAIDGEQRAKSFFQAYLAAPFVLLFYATGKLLFRESTLVKLEDIDLQTGRRHIPLEDLETDRHKREAASSRWKKLWRVSP</sequence>
<feature type="compositionally biased region" description="Gly residues" evidence="7">
    <location>
        <begin position="96"/>
        <end position="106"/>
    </location>
</feature>
<evidence type="ECO:0000313" key="11">
    <source>
        <dbReference type="Proteomes" id="UP001176521"/>
    </source>
</evidence>
<feature type="transmembrane region" description="Helical" evidence="8">
    <location>
        <begin position="244"/>
        <end position="261"/>
    </location>
</feature>
<keyword evidence="2" id="KW-0813">Transport</keyword>
<evidence type="ECO:0000313" key="10">
    <source>
        <dbReference type="EMBL" id="KAK0528205.1"/>
    </source>
</evidence>
<feature type="transmembrane region" description="Helical" evidence="8">
    <location>
        <begin position="569"/>
        <end position="590"/>
    </location>
</feature>
<gene>
    <name evidence="10" type="primary">HIP1</name>
    <name evidence="10" type="ORF">OC842_004623</name>
</gene>
<evidence type="ECO:0000256" key="2">
    <source>
        <dbReference type="ARBA" id="ARBA00022448"/>
    </source>
</evidence>
<keyword evidence="6 8" id="KW-0472">Membrane</keyword>
<evidence type="ECO:0000256" key="7">
    <source>
        <dbReference type="SAM" id="MobiDB-lite"/>
    </source>
</evidence>
<feature type="compositionally biased region" description="Low complexity" evidence="7">
    <location>
        <begin position="71"/>
        <end position="95"/>
    </location>
</feature>
<organism evidence="10 11">
    <name type="scientific">Tilletia horrida</name>
    <dbReference type="NCBI Taxonomy" id="155126"/>
    <lineage>
        <taxon>Eukaryota</taxon>
        <taxon>Fungi</taxon>
        <taxon>Dikarya</taxon>
        <taxon>Basidiomycota</taxon>
        <taxon>Ustilaginomycotina</taxon>
        <taxon>Exobasidiomycetes</taxon>
        <taxon>Tilletiales</taxon>
        <taxon>Tilletiaceae</taxon>
        <taxon>Tilletia</taxon>
    </lineage>
</organism>
<feature type="domain" description="Amino acid permease/ SLC12A" evidence="9">
    <location>
        <begin position="132"/>
        <end position="596"/>
    </location>
</feature>
<evidence type="ECO:0000256" key="1">
    <source>
        <dbReference type="ARBA" id="ARBA00004141"/>
    </source>
</evidence>
<reference evidence="10" key="1">
    <citation type="journal article" date="2023" name="PhytoFront">
        <title>Draft Genome Resources of Seven Strains of Tilletia horrida, Causal Agent of Kernel Smut of Rice.</title>
        <authorList>
            <person name="Khanal S."/>
            <person name="Antony Babu S."/>
            <person name="Zhou X.G."/>
        </authorList>
    </citation>
    <scope>NUCLEOTIDE SEQUENCE</scope>
    <source>
        <strain evidence="10">TX3</strain>
    </source>
</reference>
<keyword evidence="4" id="KW-0029">Amino-acid transport</keyword>